<geneLocation type="plasmid" evidence="2">
    <name>lp32-a</name>
</geneLocation>
<reference evidence="1 2" key="1">
    <citation type="journal article" date="2018" name="Infect. Genet. Evol.">
        <title>Genome-wide analysis of Borrelia turcica and 'Candidatus Borrelia tachyglossi' shows relapsing fever-like genomes with unique genomic links to Lyme disease Borrelia.</title>
        <authorList>
            <person name="Gofton A.W."/>
            <person name="Margos G."/>
            <person name="Fingerle V."/>
            <person name="Hepner S."/>
            <person name="Loh S.M."/>
            <person name="Ryan U."/>
            <person name="Irwin P."/>
            <person name="Oskam C.L."/>
        </authorList>
    </citation>
    <scope>NUCLEOTIDE SEQUENCE [LARGE SCALE GENOMIC DNA]</scope>
    <source>
        <strain evidence="1 2">IST7</strain>
        <plasmid evidence="1">lp32-A</plasmid>
    </source>
</reference>
<sequence length="143" mass="17318">MSEVRLTEEESIELENNLKTLRELRKDNIIFPEEYKIELKNKYKADLIKIYEYIDKEENTFEAYKEKHGAGRSDYAVYKEWYSKPFPPEIQALIDKNGEDLREYLEEKYPEVDCSTIDDLNSEWFEWYNFLYGKLGMAWLRGE</sequence>
<name>A0A386PN07_9SPIR</name>
<dbReference type="RefSeq" id="WP_120104832.1">
    <property type="nucleotide sequence ID" value="NZ_CP028886.1"/>
</dbReference>
<organism evidence="1 2">
    <name type="scientific">Borrelia turcica IST7</name>
    <dbReference type="NCBI Taxonomy" id="1104446"/>
    <lineage>
        <taxon>Bacteria</taxon>
        <taxon>Pseudomonadati</taxon>
        <taxon>Spirochaetota</taxon>
        <taxon>Spirochaetia</taxon>
        <taxon>Spirochaetales</taxon>
        <taxon>Borreliaceae</taxon>
        <taxon>Borrelia</taxon>
    </lineage>
</organism>
<protein>
    <submittedName>
        <fullName evidence="1">Uncharacterized protein</fullName>
    </submittedName>
</protein>
<evidence type="ECO:0000313" key="2">
    <source>
        <dbReference type="Proteomes" id="UP000275571"/>
    </source>
</evidence>
<keyword evidence="1" id="KW-0614">Plasmid</keyword>
<accession>A0A386PN07</accession>
<dbReference type="AlphaFoldDB" id="A0A386PN07"/>
<dbReference type="Proteomes" id="UP000275571">
    <property type="component" value="Plasmid lp32-A"/>
</dbReference>
<evidence type="ECO:0000313" key="1">
    <source>
        <dbReference type="EMBL" id="AYE36911.1"/>
    </source>
</evidence>
<dbReference type="EMBL" id="CP028886">
    <property type="protein sequence ID" value="AYE36911.1"/>
    <property type="molecule type" value="Genomic_DNA"/>
</dbReference>
<gene>
    <name evidence="1" type="ORF">DB313_05270</name>
</gene>
<proteinExistence type="predicted"/>
<keyword evidence="2" id="KW-1185">Reference proteome</keyword>
<dbReference type="KEGG" id="btur:DB313_05270"/>